<feature type="domain" description="Histidine kinase" evidence="6">
    <location>
        <begin position="361"/>
        <end position="593"/>
    </location>
</feature>
<dbReference type="Gene3D" id="3.30.450.20">
    <property type="entry name" value="PAS domain"/>
    <property type="match status" value="1"/>
</dbReference>
<dbReference type="EC" id="2.7.13.3" evidence="2"/>
<evidence type="ECO:0000259" key="6">
    <source>
        <dbReference type="PROSITE" id="PS50109"/>
    </source>
</evidence>
<dbReference type="Pfam" id="PF01590">
    <property type="entry name" value="GAF"/>
    <property type="match status" value="1"/>
</dbReference>
<dbReference type="Gene3D" id="3.30.565.10">
    <property type="entry name" value="Histidine kinase-like ATPase, C-terminal domain"/>
    <property type="match status" value="1"/>
</dbReference>
<dbReference type="SMART" id="SM00387">
    <property type="entry name" value="HATPase_c"/>
    <property type="match status" value="1"/>
</dbReference>
<evidence type="ECO:0000256" key="3">
    <source>
        <dbReference type="ARBA" id="ARBA00022553"/>
    </source>
</evidence>
<dbReference type="Gene3D" id="3.30.450.40">
    <property type="match status" value="1"/>
</dbReference>
<dbReference type="RefSeq" id="WP_151758879.1">
    <property type="nucleotide sequence ID" value="NZ_BKZW01000003.1"/>
</dbReference>
<reference evidence="7 8" key="1">
    <citation type="submission" date="2019-10" db="EMBL/GenBank/DDBJ databases">
        <title>Dictyobacter vulcani sp. nov., within the class Ktedonobacteria, isolated from soil of volcanic Mt. Zao.</title>
        <authorList>
            <person name="Zheng Y."/>
            <person name="Wang C.M."/>
            <person name="Sakai Y."/>
            <person name="Abe K."/>
            <person name="Yokota A."/>
            <person name="Yabe S."/>
        </authorList>
    </citation>
    <scope>NUCLEOTIDE SEQUENCE [LARGE SCALE GENOMIC DNA]</scope>
    <source>
        <strain evidence="7 8">W12</strain>
    </source>
</reference>
<dbReference type="CDD" id="cd00075">
    <property type="entry name" value="HATPase"/>
    <property type="match status" value="1"/>
</dbReference>
<dbReference type="SUPFAM" id="SSF55785">
    <property type="entry name" value="PYP-like sensor domain (PAS domain)"/>
    <property type="match status" value="1"/>
</dbReference>
<comment type="catalytic activity">
    <reaction evidence="1">
        <text>ATP + protein L-histidine = ADP + protein N-phospho-L-histidine.</text>
        <dbReference type="EC" id="2.7.13.3"/>
    </reaction>
</comment>
<dbReference type="PANTHER" id="PTHR43547:SF2">
    <property type="entry name" value="HYBRID SIGNAL TRANSDUCTION HISTIDINE KINASE C"/>
    <property type="match status" value="1"/>
</dbReference>
<dbReference type="PRINTS" id="PR00344">
    <property type="entry name" value="BCTRLSENSOR"/>
</dbReference>
<keyword evidence="4" id="KW-0418">Kinase</keyword>
<dbReference type="InterPro" id="IPR036097">
    <property type="entry name" value="HisK_dim/P_sf"/>
</dbReference>
<proteinExistence type="predicted"/>
<dbReference type="Proteomes" id="UP000326912">
    <property type="component" value="Unassembled WGS sequence"/>
</dbReference>
<dbReference type="InterPro" id="IPR003661">
    <property type="entry name" value="HisK_dim/P_dom"/>
</dbReference>
<dbReference type="PROSITE" id="PS50109">
    <property type="entry name" value="HIS_KIN"/>
    <property type="match status" value="1"/>
</dbReference>
<dbReference type="CDD" id="cd00082">
    <property type="entry name" value="HisKA"/>
    <property type="match status" value="1"/>
</dbReference>
<dbReference type="GO" id="GO:0000155">
    <property type="term" value="F:phosphorelay sensor kinase activity"/>
    <property type="evidence" value="ECO:0007669"/>
    <property type="project" value="InterPro"/>
</dbReference>
<keyword evidence="3" id="KW-0597">Phosphoprotein</keyword>
<evidence type="ECO:0000313" key="8">
    <source>
        <dbReference type="Proteomes" id="UP000326912"/>
    </source>
</evidence>
<evidence type="ECO:0000256" key="2">
    <source>
        <dbReference type="ARBA" id="ARBA00012438"/>
    </source>
</evidence>
<keyword evidence="8" id="KW-1185">Reference proteome</keyword>
<dbReference type="SMART" id="SM00065">
    <property type="entry name" value="GAF"/>
    <property type="match status" value="1"/>
</dbReference>
<dbReference type="Gene3D" id="1.10.287.130">
    <property type="match status" value="1"/>
</dbReference>
<evidence type="ECO:0000256" key="5">
    <source>
        <dbReference type="ARBA" id="ARBA00023012"/>
    </source>
</evidence>
<dbReference type="InterPro" id="IPR035965">
    <property type="entry name" value="PAS-like_dom_sf"/>
</dbReference>
<sequence length="604" mass="67998">MMPEQKTPETQKIVRRKKDFCSVFGSINECAFIYNEYGQIVLANPVAISLLGLSSTTTRVSHPYSEYIHLFDEVSGQPFPLAGHADPLAEALRGTATAPIEAHGVLLQQPDGQMLRVDVYCALIPDNQESPHTAICIIHQAPLSEAGNKKPQQIIQALLALMGLFPINDERNEETQLAAEMLISPDMQMITQSIIDLLRSQLASDHAWLLTIDAAHDQVQFIAMSGSTPEQAMLPQQSTTTTSISDFIGPQFLAQLMMQEILVLPRKDIHIQTALQSDTGPETFLCLPLFVFNHVIGCLVLAKSGNDINYSEGEIELVKAMSMLITLILKQFHLYTQLSHTQAREQALNETYQRMNEFLDLASHELCTPLTILMGNLQLAQRRLQRGTMPTSNEQWDIYQTNIQQTLENALQGARIQERMIHDMLDDSRIQTNTLTLNMRHCDLQELVSAAIAEQQIVTPERVYKFKTANPDYPYKVVADPARIRRVVNTFLRQAHAYSPADRPVTIRLSIEGSMAQVAVQDQGWGIPEEEQELIWERFYRSTGVTVQNELDLSLGLGLYLCRAFVEFHHGMVGVVSHPQQGATFWFTIPMVTQELAHFSWTDF</sequence>
<dbReference type="InterPro" id="IPR005467">
    <property type="entry name" value="His_kinase_dom"/>
</dbReference>
<dbReference type="SUPFAM" id="SSF55874">
    <property type="entry name" value="ATPase domain of HSP90 chaperone/DNA topoisomerase II/histidine kinase"/>
    <property type="match status" value="1"/>
</dbReference>
<gene>
    <name evidence="7" type="ORF">KDW_53800</name>
</gene>
<accession>A0A5J4KNF2</accession>
<dbReference type="SUPFAM" id="SSF47384">
    <property type="entry name" value="Homodimeric domain of signal transducing histidine kinase"/>
    <property type="match status" value="1"/>
</dbReference>
<comment type="caution">
    <text evidence="7">The sequence shown here is derived from an EMBL/GenBank/DDBJ whole genome shotgun (WGS) entry which is preliminary data.</text>
</comment>
<dbReference type="InterPro" id="IPR036890">
    <property type="entry name" value="HATPase_C_sf"/>
</dbReference>
<keyword evidence="4" id="KW-0808">Transferase</keyword>
<dbReference type="InterPro" id="IPR003594">
    <property type="entry name" value="HATPase_dom"/>
</dbReference>
<evidence type="ECO:0000313" key="7">
    <source>
        <dbReference type="EMBL" id="GER91218.1"/>
    </source>
</evidence>
<dbReference type="SUPFAM" id="SSF55781">
    <property type="entry name" value="GAF domain-like"/>
    <property type="match status" value="1"/>
</dbReference>
<keyword evidence="5" id="KW-0902">Two-component regulatory system</keyword>
<dbReference type="Pfam" id="PF00512">
    <property type="entry name" value="HisKA"/>
    <property type="match status" value="1"/>
</dbReference>
<name>A0A5J4KNF2_9CHLR</name>
<dbReference type="InterPro" id="IPR004358">
    <property type="entry name" value="Sig_transdc_His_kin-like_C"/>
</dbReference>
<dbReference type="Pfam" id="PF02518">
    <property type="entry name" value="HATPase_c"/>
    <property type="match status" value="1"/>
</dbReference>
<dbReference type="SMART" id="SM00388">
    <property type="entry name" value="HisKA"/>
    <property type="match status" value="1"/>
</dbReference>
<dbReference type="InterPro" id="IPR029016">
    <property type="entry name" value="GAF-like_dom_sf"/>
</dbReference>
<protein>
    <recommendedName>
        <fullName evidence="2">histidine kinase</fullName>
        <ecNumber evidence="2">2.7.13.3</ecNumber>
    </recommendedName>
</protein>
<dbReference type="AlphaFoldDB" id="A0A5J4KNF2"/>
<organism evidence="7 8">
    <name type="scientific">Dictyobacter vulcani</name>
    <dbReference type="NCBI Taxonomy" id="2607529"/>
    <lineage>
        <taxon>Bacteria</taxon>
        <taxon>Bacillati</taxon>
        <taxon>Chloroflexota</taxon>
        <taxon>Ktedonobacteria</taxon>
        <taxon>Ktedonobacterales</taxon>
        <taxon>Dictyobacteraceae</taxon>
        <taxon>Dictyobacter</taxon>
    </lineage>
</organism>
<evidence type="ECO:0000256" key="4">
    <source>
        <dbReference type="ARBA" id="ARBA00022777"/>
    </source>
</evidence>
<dbReference type="InterPro" id="IPR003018">
    <property type="entry name" value="GAF"/>
</dbReference>
<evidence type="ECO:0000256" key="1">
    <source>
        <dbReference type="ARBA" id="ARBA00000085"/>
    </source>
</evidence>
<dbReference type="EMBL" id="BKZW01000003">
    <property type="protein sequence ID" value="GER91218.1"/>
    <property type="molecule type" value="Genomic_DNA"/>
</dbReference>
<dbReference type="PANTHER" id="PTHR43547">
    <property type="entry name" value="TWO-COMPONENT HISTIDINE KINASE"/>
    <property type="match status" value="1"/>
</dbReference>